<dbReference type="GO" id="GO:0003677">
    <property type="term" value="F:DNA binding"/>
    <property type="evidence" value="ECO:0007669"/>
    <property type="project" value="UniProtKB-UniRule"/>
</dbReference>
<evidence type="ECO:0000313" key="8">
    <source>
        <dbReference type="EMBL" id="SEG72857.1"/>
    </source>
</evidence>
<dbReference type="EMBL" id="FNVA01000013">
    <property type="protein sequence ID" value="SEG72857.1"/>
    <property type="molecule type" value="Genomic_DNA"/>
</dbReference>
<gene>
    <name evidence="8" type="ORF">SAMN05421819_4603</name>
</gene>
<dbReference type="AlphaFoldDB" id="A0A1H6CJ89"/>
<dbReference type="PROSITE" id="PS51898">
    <property type="entry name" value="TYR_RECOMBINASE"/>
    <property type="match status" value="1"/>
</dbReference>
<dbReference type="GO" id="GO:0006310">
    <property type="term" value="P:DNA recombination"/>
    <property type="evidence" value="ECO:0007669"/>
    <property type="project" value="UniProtKB-KW"/>
</dbReference>
<accession>A0A1H6CJ89</accession>
<dbReference type="GO" id="GO:0015074">
    <property type="term" value="P:DNA integration"/>
    <property type="evidence" value="ECO:0007669"/>
    <property type="project" value="UniProtKB-KW"/>
</dbReference>
<keyword evidence="2" id="KW-0229">DNA integration</keyword>
<keyword evidence="3 5" id="KW-0238">DNA-binding</keyword>
<protein>
    <submittedName>
        <fullName evidence="8">Site-specific recombinase XerD</fullName>
    </submittedName>
</protein>
<dbReference type="PANTHER" id="PTHR30349">
    <property type="entry name" value="PHAGE INTEGRASE-RELATED"/>
    <property type="match status" value="1"/>
</dbReference>
<keyword evidence="4" id="KW-0233">DNA recombination</keyword>
<evidence type="ECO:0000259" key="7">
    <source>
        <dbReference type="PROSITE" id="PS51900"/>
    </source>
</evidence>
<dbReference type="InterPro" id="IPR010998">
    <property type="entry name" value="Integrase_recombinase_N"/>
</dbReference>
<dbReference type="InterPro" id="IPR013762">
    <property type="entry name" value="Integrase-like_cat_sf"/>
</dbReference>
<dbReference type="InterPro" id="IPR044068">
    <property type="entry name" value="CB"/>
</dbReference>
<evidence type="ECO:0000256" key="5">
    <source>
        <dbReference type="PROSITE-ProRule" id="PRU01248"/>
    </source>
</evidence>
<name>A0A1H6CJ89_9BACT</name>
<dbReference type="Gene3D" id="1.10.150.130">
    <property type="match status" value="1"/>
</dbReference>
<dbReference type="PROSITE" id="PS51900">
    <property type="entry name" value="CB"/>
    <property type="match status" value="1"/>
</dbReference>
<evidence type="ECO:0000256" key="2">
    <source>
        <dbReference type="ARBA" id="ARBA00022908"/>
    </source>
</evidence>
<dbReference type="Gene3D" id="1.10.443.10">
    <property type="entry name" value="Intergrase catalytic core"/>
    <property type="match status" value="1"/>
</dbReference>
<feature type="domain" description="Tyr recombinase" evidence="6">
    <location>
        <begin position="222"/>
        <end position="416"/>
    </location>
</feature>
<dbReference type="SUPFAM" id="SSF56349">
    <property type="entry name" value="DNA breaking-rejoining enzymes"/>
    <property type="match status" value="1"/>
</dbReference>
<evidence type="ECO:0000256" key="4">
    <source>
        <dbReference type="ARBA" id="ARBA00023172"/>
    </source>
</evidence>
<organism evidence="8 9">
    <name type="scientific">Bryocella elongata</name>
    <dbReference type="NCBI Taxonomy" id="863522"/>
    <lineage>
        <taxon>Bacteria</taxon>
        <taxon>Pseudomonadati</taxon>
        <taxon>Acidobacteriota</taxon>
        <taxon>Terriglobia</taxon>
        <taxon>Terriglobales</taxon>
        <taxon>Acidobacteriaceae</taxon>
        <taxon>Bryocella</taxon>
    </lineage>
</organism>
<evidence type="ECO:0000259" key="6">
    <source>
        <dbReference type="PROSITE" id="PS51898"/>
    </source>
</evidence>
<sequence>MALARHRKGVVLTTTRYQNGCVVLSKNGSGDAVWFFRWYEMQADGERIRRKKRIGTLDQYKNKAAAERAATWFRLAINSGKRNELSNTVTMSQLVAHFRERELADLGEDGRAYSTRDRYESTLNAWIEPRWGKTRIDEIKAPMVEGWLRDLRCKPRRSKNQALRPKVKASDMKRLAPGTKAKIRNLMSVLYNHAIRWGLLEFNPICGPVKGSGVRQSSKRERVPDILEVEEIQKIVAKLDLRERVLLFLDMASGLRRGELAGLKWMDFDFDTLDANVQRSIVDQVVGRCKTEASQKRIPLDEHTAKDLMAWYQVTPFRKPEDFVFATTSNRAGKKRGKQPIWLSTVMRYHIQPVVKELGINKQVSWHTFRRTYSTLLQTNREGVKVVQELLRHGSAKVTLDIYAQAQMPAKREAQRKVVVMMRTEAVQSAALGA</sequence>
<dbReference type="PANTHER" id="PTHR30349:SF41">
    <property type="entry name" value="INTEGRASE_RECOMBINASE PROTEIN MJ0367-RELATED"/>
    <property type="match status" value="1"/>
</dbReference>
<dbReference type="InterPro" id="IPR011010">
    <property type="entry name" value="DNA_brk_join_enz"/>
</dbReference>
<proteinExistence type="inferred from homology"/>
<reference evidence="8 9" key="1">
    <citation type="submission" date="2016-10" db="EMBL/GenBank/DDBJ databases">
        <authorList>
            <person name="de Groot N.N."/>
        </authorList>
    </citation>
    <scope>NUCLEOTIDE SEQUENCE [LARGE SCALE GENOMIC DNA]</scope>
    <source>
        <strain evidence="8 9">DSM 22489</strain>
    </source>
</reference>
<dbReference type="RefSeq" id="WP_103935423.1">
    <property type="nucleotide sequence ID" value="NZ_FNVA01000013.1"/>
</dbReference>
<dbReference type="OrthoDB" id="104151at2"/>
<dbReference type="InterPro" id="IPR002104">
    <property type="entry name" value="Integrase_catalytic"/>
</dbReference>
<dbReference type="Pfam" id="PF00589">
    <property type="entry name" value="Phage_integrase"/>
    <property type="match status" value="1"/>
</dbReference>
<dbReference type="CDD" id="cd01189">
    <property type="entry name" value="INT_ICEBs1_C_like"/>
    <property type="match status" value="1"/>
</dbReference>
<evidence type="ECO:0000256" key="1">
    <source>
        <dbReference type="ARBA" id="ARBA00008857"/>
    </source>
</evidence>
<comment type="similarity">
    <text evidence="1">Belongs to the 'phage' integrase family.</text>
</comment>
<dbReference type="InterPro" id="IPR050090">
    <property type="entry name" value="Tyrosine_recombinase_XerCD"/>
</dbReference>
<feature type="domain" description="Core-binding (CB)" evidence="7">
    <location>
        <begin position="89"/>
        <end position="195"/>
    </location>
</feature>
<evidence type="ECO:0000256" key="3">
    <source>
        <dbReference type="ARBA" id="ARBA00023125"/>
    </source>
</evidence>
<dbReference type="Proteomes" id="UP000236728">
    <property type="component" value="Unassembled WGS sequence"/>
</dbReference>
<keyword evidence="9" id="KW-1185">Reference proteome</keyword>
<evidence type="ECO:0000313" key="9">
    <source>
        <dbReference type="Proteomes" id="UP000236728"/>
    </source>
</evidence>